<dbReference type="AlphaFoldDB" id="A0A537K9N8"/>
<dbReference type="PANTHER" id="PTHR43744:SF12">
    <property type="entry name" value="ABC TRANSPORTER PERMEASE PROTEIN MG189-RELATED"/>
    <property type="match status" value="1"/>
</dbReference>
<reference evidence="9 10" key="1">
    <citation type="journal article" date="2019" name="Nat. Microbiol.">
        <title>Mediterranean grassland soil C-N compound turnover is dependent on rainfall and depth, and is mediated by genomically divergent microorganisms.</title>
        <authorList>
            <person name="Diamond S."/>
            <person name="Andeer P.F."/>
            <person name="Li Z."/>
            <person name="Crits-Christoph A."/>
            <person name="Burstein D."/>
            <person name="Anantharaman K."/>
            <person name="Lane K.R."/>
            <person name="Thomas B.C."/>
            <person name="Pan C."/>
            <person name="Northen T.R."/>
            <person name="Banfield J.F."/>
        </authorList>
    </citation>
    <scope>NUCLEOTIDE SEQUENCE [LARGE SCALE GENOMIC DNA]</scope>
    <source>
        <strain evidence="9">NP_3</strain>
    </source>
</reference>
<keyword evidence="6 7" id="KW-0472">Membrane</keyword>
<dbReference type="CDD" id="cd06261">
    <property type="entry name" value="TM_PBP2"/>
    <property type="match status" value="1"/>
</dbReference>
<feature type="transmembrane region" description="Helical" evidence="7">
    <location>
        <begin position="128"/>
        <end position="152"/>
    </location>
</feature>
<feature type="domain" description="ABC transmembrane type-1" evidence="8">
    <location>
        <begin position="93"/>
        <end position="282"/>
    </location>
</feature>
<evidence type="ECO:0000256" key="1">
    <source>
        <dbReference type="ARBA" id="ARBA00004651"/>
    </source>
</evidence>
<dbReference type="Pfam" id="PF00528">
    <property type="entry name" value="BPD_transp_1"/>
    <property type="match status" value="1"/>
</dbReference>
<accession>A0A537K9N8</accession>
<dbReference type="GO" id="GO:0055085">
    <property type="term" value="P:transmembrane transport"/>
    <property type="evidence" value="ECO:0007669"/>
    <property type="project" value="InterPro"/>
</dbReference>
<dbReference type="PROSITE" id="PS50928">
    <property type="entry name" value="ABC_TM1"/>
    <property type="match status" value="1"/>
</dbReference>
<sequence length="297" mass="32386">MSNAAMSRTAGALPRPRGAAPAARARSLLTTGAVLLLLTAAAVLFLVPIFWMVSTSLKPNRHVFDLPIRWIPARPLWGNYPAAYATVRFTRYFVNSAIVTGCVTLINIALSALAGYGLAKYRFRGRQALLLLILATLMLPLEVIMVPLYLTVERLGWLNSYQGMIVPVAANALGVLMMRQFFLSLPDDLIAAARIDGAGHVTTFFKICVPLAWPALLTAAILIFQSTWDDFVWPFLIISDTSKATVPLAVQLFQSAETSNFPALMAVSAIASLPLTALFFLFQRQIIEGVATTGMRQ</sequence>
<dbReference type="PANTHER" id="PTHR43744">
    <property type="entry name" value="ABC TRANSPORTER PERMEASE PROTEIN MG189-RELATED-RELATED"/>
    <property type="match status" value="1"/>
</dbReference>
<proteinExistence type="inferred from homology"/>
<protein>
    <submittedName>
        <fullName evidence="9">Carbohydrate ABC transporter permease</fullName>
    </submittedName>
</protein>
<evidence type="ECO:0000259" key="8">
    <source>
        <dbReference type="PROSITE" id="PS50928"/>
    </source>
</evidence>
<evidence type="ECO:0000256" key="2">
    <source>
        <dbReference type="ARBA" id="ARBA00022448"/>
    </source>
</evidence>
<dbReference type="GO" id="GO:0005886">
    <property type="term" value="C:plasma membrane"/>
    <property type="evidence" value="ECO:0007669"/>
    <property type="project" value="UniProtKB-SubCell"/>
</dbReference>
<keyword evidence="4 7" id="KW-0812">Transmembrane</keyword>
<feature type="transmembrane region" description="Helical" evidence="7">
    <location>
        <begin position="33"/>
        <end position="53"/>
    </location>
</feature>
<evidence type="ECO:0000256" key="7">
    <source>
        <dbReference type="RuleBase" id="RU363032"/>
    </source>
</evidence>
<keyword evidence="5 7" id="KW-1133">Transmembrane helix</keyword>
<evidence type="ECO:0000256" key="6">
    <source>
        <dbReference type="ARBA" id="ARBA00023136"/>
    </source>
</evidence>
<dbReference type="SUPFAM" id="SSF161098">
    <property type="entry name" value="MetI-like"/>
    <property type="match status" value="1"/>
</dbReference>
<comment type="caution">
    <text evidence="9">The sequence shown here is derived from an EMBL/GenBank/DDBJ whole genome shotgun (WGS) entry which is preliminary data.</text>
</comment>
<evidence type="ECO:0000313" key="10">
    <source>
        <dbReference type="Proteomes" id="UP000318509"/>
    </source>
</evidence>
<gene>
    <name evidence="9" type="ORF">E6H00_02630</name>
</gene>
<evidence type="ECO:0000313" key="9">
    <source>
        <dbReference type="EMBL" id="TMI92483.1"/>
    </source>
</evidence>
<dbReference type="EMBL" id="VBAK01000058">
    <property type="protein sequence ID" value="TMI92483.1"/>
    <property type="molecule type" value="Genomic_DNA"/>
</dbReference>
<comment type="subcellular location">
    <subcellularLocation>
        <location evidence="1 7">Cell membrane</location>
        <topology evidence="1 7">Multi-pass membrane protein</topology>
    </subcellularLocation>
</comment>
<dbReference type="Proteomes" id="UP000318509">
    <property type="component" value="Unassembled WGS sequence"/>
</dbReference>
<comment type="similarity">
    <text evidence="7">Belongs to the binding-protein-dependent transport system permease family.</text>
</comment>
<evidence type="ECO:0000256" key="4">
    <source>
        <dbReference type="ARBA" id="ARBA00022692"/>
    </source>
</evidence>
<keyword evidence="3" id="KW-1003">Cell membrane</keyword>
<dbReference type="Gene3D" id="1.10.3720.10">
    <property type="entry name" value="MetI-like"/>
    <property type="match status" value="1"/>
</dbReference>
<organism evidence="9 10">
    <name type="scientific">Candidatus Segetimicrobium genomatis</name>
    <dbReference type="NCBI Taxonomy" id="2569760"/>
    <lineage>
        <taxon>Bacteria</taxon>
        <taxon>Bacillati</taxon>
        <taxon>Candidatus Sysuimicrobiota</taxon>
        <taxon>Candidatus Sysuimicrobiia</taxon>
        <taxon>Candidatus Sysuimicrobiales</taxon>
        <taxon>Candidatus Segetimicrobiaceae</taxon>
        <taxon>Candidatus Segetimicrobium</taxon>
    </lineage>
</organism>
<name>A0A537K9N8_9BACT</name>
<feature type="transmembrane region" description="Helical" evidence="7">
    <location>
        <begin position="164"/>
        <end position="182"/>
    </location>
</feature>
<feature type="transmembrane region" description="Helical" evidence="7">
    <location>
        <begin position="203"/>
        <end position="224"/>
    </location>
</feature>
<feature type="transmembrane region" description="Helical" evidence="7">
    <location>
        <begin position="92"/>
        <end position="116"/>
    </location>
</feature>
<evidence type="ECO:0000256" key="3">
    <source>
        <dbReference type="ARBA" id="ARBA00022475"/>
    </source>
</evidence>
<dbReference type="InterPro" id="IPR035906">
    <property type="entry name" value="MetI-like_sf"/>
</dbReference>
<feature type="transmembrane region" description="Helical" evidence="7">
    <location>
        <begin position="261"/>
        <end position="282"/>
    </location>
</feature>
<keyword evidence="2 7" id="KW-0813">Transport</keyword>
<evidence type="ECO:0000256" key="5">
    <source>
        <dbReference type="ARBA" id="ARBA00022989"/>
    </source>
</evidence>
<dbReference type="InterPro" id="IPR000515">
    <property type="entry name" value="MetI-like"/>
</dbReference>